<evidence type="ECO:0000313" key="2">
    <source>
        <dbReference type="EMBL" id="NHZ42008.1"/>
    </source>
</evidence>
<evidence type="ECO:0000313" key="3">
    <source>
        <dbReference type="Proteomes" id="UP000819052"/>
    </source>
</evidence>
<keyword evidence="3" id="KW-1185">Reference proteome</keyword>
<accession>A0ABX0M608</accession>
<name>A0ABX0M608_9BURK</name>
<organism evidence="2 3">
    <name type="scientific">Massilia aquatica</name>
    <dbReference type="NCBI Taxonomy" id="2609000"/>
    <lineage>
        <taxon>Bacteria</taxon>
        <taxon>Pseudomonadati</taxon>
        <taxon>Pseudomonadota</taxon>
        <taxon>Betaproteobacteria</taxon>
        <taxon>Burkholderiales</taxon>
        <taxon>Oxalobacteraceae</taxon>
        <taxon>Telluria group</taxon>
        <taxon>Massilia</taxon>
    </lineage>
</organism>
<sequence>MPVPLNPPVSARSVAPPRYVFFSTDDHSLWRYLWPFLSAKQLITALALVVVAALVCIEVLPRTFAADARMAVFFCFFFMLIGTLYKQLPGKISIATTRGPARQLMAILEPLVCDLGYVRRQVDPSGECIRWRPTPGYGLSWLDSPDQDVELRIADENIIEVRGPKDVLEAPLTGLRSRLKEAKGG</sequence>
<proteinExistence type="predicted"/>
<keyword evidence="1" id="KW-1133">Transmembrane helix</keyword>
<feature type="transmembrane region" description="Helical" evidence="1">
    <location>
        <begin position="42"/>
        <end position="61"/>
    </location>
</feature>
<reference evidence="2 3" key="1">
    <citation type="submission" date="2019-09" db="EMBL/GenBank/DDBJ databases">
        <title>Taxonomy of Antarctic Massilia spp.: description of Massilia rubra sp. nov., Massilia aquatica sp. nov., Massilia mucilaginosa sp. nov., Massilia frigida sp. nov. isolated from streams, lakes and regoliths.</title>
        <authorList>
            <person name="Holochova P."/>
            <person name="Sedlacek I."/>
            <person name="Kralova S."/>
            <person name="Maslanova I."/>
            <person name="Busse H.-J."/>
            <person name="Stankova E."/>
            <person name="Vrbovska V."/>
            <person name="Kovarovic V."/>
            <person name="Bartak M."/>
            <person name="Svec P."/>
            <person name="Pantucek R."/>
        </authorList>
    </citation>
    <scope>NUCLEOTIDE SEQUENCE [LARGE SCALE GENOMIC DNA]</scope>
    <source>
        <strain evidence="2 3">CCM 8693</strain>
    </source>
</reference>
<evidence type="ECO:0008006" key="4">
    <source>
        <dbReference type="Google" id="ProtNLM"/>
    </source>
</evidence>
<gene>
    <name evidence="2" type="ORF">F1609_17815</name>
</gene>
<dbReference type="RefSeq" id="WP_167077766.1">
    <property type="nucleotide sequence ID" value="NZ_VVIW01000010.1"/>
</dbReference>
<protein>
    <recommendedName>
        <fullName evidence="4">PH domain-containing protein</fullName>
    </recommendedName>
</protein>
<feature type="transmembrane region" description="Helical" evidence="1">
    <location>
        <begin position="68"/>
        <end position="85"/>
    </location>
</feature>
<evidence type="ECO:0000256" key="1">
    <source>
        <dbReference type="SAM" id="Phobius"/>
    </source>
</evidence>
<comment type="caution">
    <text evidence="2">The sequence shown here is derived from an EMBL/GenBank/DDBJ whole genome shotgun (WGS) entry which is preliminary data.</text>
</comment>
<keyword evidence="1" id="KW-0472">Membrane</keyword>
<keyword evidence="1" id="KW-0812">Transmembrane</keyword>
<dbReference type="Proteomes" id="UP000819052">
    <property type="component" value="Unassembled WGS sequence"/>
</dbReference>
<dbReference type="EMBL" id="VVIW01000010">
    <property type="protein sequence ID" value="NHZ42008.1"/>
    <property type="molecule type" value="Genomic_DNA"/>
</dbReference>